<feature type="transmembrane region" description="Helical" evidence="1">
    <location>
        <begin position="78"/>
        <end position="100"/>
    </location>
</feature>
<feature type="transmembrane region" description="Helical" evidence="1">
    <location>
        <begin position="12"/>
        <end position="32"/>
    </location>
</feature>
<keyword evidence="1" id="KW-0812">Transmembrane</keyword>
<sequence length="146" mass="16962">MNKIKDFSFKSMLESGVIIMIIPLVYFLFQGVSIGTMLLYIFTGITIAHLYKMWLIYNEVTKNNNQEEYKKVAKQTKTTVLVFSVLSFIWLVLALVGIFFSEEIIVDEELKVAFIFEIILISSILLVSLRITNNLYNILYENKQND</sequence>
<evidence type="ECO:0000313" key="3">
    <source>
        <dbReference type="Proteomes" id="UP000252669"/>
    </source>
</evidence>
<keyword evidence="1" id="KW-0472">Membrane</keyword>
<organism evidence="2 3">
    <name type="scientific">Aliarcobacter vitoriensis</name>
    <dbReference type="NCBI Taxonomy" id="2011099"/>
    <lineage>
        <taxon>Bacteria</taxon>
        <taxon>Pseudomonadati</taxon>
        <taxon>Campylobacterota</taxon>
        <taxon>Epsilonproteobacteria</taxon>
        <taxon>Campylobacterales</taxon>
        <taxon>Arcobacteraceae</taxon>
        <taxon>Aliarcobacter</taxon>
    </lineage>
</organism>
<proteinExistence type="predicted"/>
<comment type="caution">
    <text evidence="2">The sequence shown here is derived from an EMBL/GenBank/DDBJ whole genome shotgun (WGS) entry which is preliminary data.</text>
</comment>
<evidence type="ECO:0000256" key="1">
    <source>
        <dbReference type="SAM" id="Phobius"/>
    </source>
</evidence>
<dbReference type="EMBL" id="PDKB01000007">
    <property type="protein sequence ID" value="RBQ29281.1"/>
    <property type="molecule type" value="Genomic_DNA"/>
</dbReference>
<dbReference type="Proteomes" id="UP000252669">
    <property type="component" value="Unassembled WGS sequence"/>
</dbReference>
<keyword evidence="1" id="KW-1133">Transmembrane helix</keyword>
<keyword evidence="3" id="KW-1185">Reference proteome</keyword>
<protein>
    <submittedName>
        <fullName evidence="2">Uncharacterized protein</fullName>
    </submittedName>
</protein>
<name>A0A366MSL2_9BACT</name>
<evidence type="ECO:0000313" key="2">
    <source>
        <dbReference type="EMBL" id="RBQ29281.1"/>
    </source>
</evidence>
<feature type="transmembrane region" description="Helical" evidence="1">
    <location>
        <begin position="38"/>
        <end position="57"/>
    </location>
</feature>
<dbReference type="RefSeq" id="WP_113894206.1">
    <property type="nucleotide sequence ID" value="NZ_JANJGA010000008.1"/>
</dbReference>
<reference evidence="2 3" key="1">
    <citation type="submission" date="2017-10" db="EMBL/GenBank/DDBJ databases">
        <title>Genomics of the genus Arcobacter.</title>
        <authorList>
            <person name="Perez-Cataluna A."/>
            <person name="Figueras M.J."/>
        </authorList>
    </citation>
    <scope>NUCLEOTIDE SEQUENCE [LARGE SCALE GENOMIC DNA]</scope>
    <source>
        <strain evidence="2 3">CECT 9230</strain>
    </source>
</reference>
<accession>A0A366MSL2</accession>
<gene>
    <name evidence="2" type="ORF">CRU91_05490</name>
</gene>
<dbReference type="AlphaFoldDB" id="A0A366MSL2"/>
<feature type="transmembrane region" description="Helical" evidence="1">
    <location>
        <begin position="112"/>
        <end position="131"/>
    </location>
</feature>